<organism evidence="2 3">
    <name type="scientific">Mycolicibacterium porcinum</name>
    <dbReference type="NCBI Taxonomy" id="39693"/>
    <lineage>
        <taxon>Bacteria</taxon>
        <taxon>Bacillati</taxon>
        <taxon>Actinomycetota</taxon>
        <taxon>Actinomycetes</taxon>
        <taxon>Mycobacteriales</taxon>
        <taxon>Mycobacteriaceae</taxon>
        <taxon>Mycolicibacterium</taxon>
    </lineage>
</organism>
<comment type="caution">
    <text evidence="2">The sequence shown here is derived from an EMBL/GenBank/DDBJ whole genome shotgun (WGS) entry which is preliminary data.</text>
</comment>
<dbReference type="AlphaFoldDB" id="A0AAW5TEW6"/>
<feature type="transmembrane region" description="Helical" evidence="1">
    <location>
        <begin position="12"/>
        <end position="30"/>
    </location>
</feature>
<sequence length="77" mass="8420">MRSVLKRMWGDLWILNTILFASATVLLVGWVAGGSWWWAAFTSAVIVTLVWQGVLGWRSSAQRVGPALCAEDGRAAT</sequence>
<evidence type="ECO:0000256" key="1">
    <source>
        <dbReference type="SAM" id="Phobius"/>
    </source>
</evidence>
<dbReference type="Proteomes" id="UP001141659">
    <property type="component" value="Unassembled WGS sequence"/>
</dbReference>
<proteinExistence type="predicted"/>
<reference evidence="2" key="1">
    <citation type="submission" date="2020-07" db="EMBL/GenBank/DDBJ databases">
        <authorList>
            <person name="Pettersson B.M.F."/>
            <person name="Behra P.R.K."/>
            <person name="Ramesh M."/>
            <person name="Das S."/>
            <person name="Dasgupta S."/>
            <person name="Kirsebom L.A."/>
        </authorList>
    </citation>
    <scope>NUCLEOTIDE SEQUENCE</scope>
    <source>
        <strain evidence="2">DSM 44242</strain>
    </source>
</reference>
<gene>
    <name evidence="2" type="ORF">H5P34_29945</name>
</gene>
<evidence type="ECO:0000313" key="2">
    <source>
        <dbReference type="EMBL" id="MCV7392280.1"/>
    </source>
</evidence>
<keyword evidence="1" id="KW-0472">Membrane</keyword>
<evidence type="ECO:0000313" key="3">
    <source>
        <dbReference type="Proteomes" id="UP001141659"/>
    </source>
</evidence>
<keyword evidence="1" id="KW-1133">Transmembrane helix</keyword>
<reference evidence="2" key="2">
    <citation type="journal article" date="2022" name="BMC Genomics">
        <title>Comparative genome analysis of mycobacteria focusing on tRNA and non-coding RNA.</title>
        <authorList>
            <person name="Behra P.R.K."/>
            <person name="Pettersson B.M.F."/>
            <person name="Ramesh M."/>
            <person name="Das S."/>
            <person name="Dasgupta S."/>
            <person name="Kirsebom L.A."/>
        </authorList>
    </citation>
    <scope>NUCLEOTIDE SEQUENCE</scope>
    <source>
        <strain evidence="2">DSM 44242</strain>
    </source>
</reference>
<dbReference type="EMBL" id="JACKVC010000026">
    <property type="protein sequence ID" value="MCV7392280.1"/>
    <property type="molecule type" value="Genomic_DNA"/>
</dbReference>
<dbReference type="RefSeq" id="WP_036443001.1">
    <property type="nucleotide sequence ID" value="NZ_JACKVC010000026.1"/>
</dbReference>
<protein>
    <submittedName>
        <fullName evidence="2">Uncharacterized protein</fullName>
    </submittedName>
</protein>
<keyword evidence="1" id="KW-0812">Transmembrane</keyword>
<name>A0AAW5TEW6_9MYCO</name>
<accession>A0AAW5TEW6</accession>
<feature type="transmembrane region" description="Helical" evidence="1">
    <location>
        <begin position="36"/>
        <end position="57"/>
    </location>
</feature>